<dbReference type="InterPro" id="IPR016188">
    <property type="entry name" value="PurM-like_N"/>
</dbReference>
<dbReference type="HAMAP" id="MF_02128">
    <property type="entry name" value="TMP_kinase"/>
    <property type="match status" value="1"/>
</dbReference>
<keyword evidence="1" id="KW-0547">Nucleotide-binding</keyword>
<comment type="similarity">
    <text evidence="1">Belongs to the thiamine-monophosphate kinase family.</text>
</comment>
<organism evidence="4 5">
    <name type="scientific">Aerophobetes bacterium</name>
    <dbReference type="NCBI Taxonomy" id="2030807"/>
    <lineage>
        <taxon>Bacteria</taxon>
        <taxon>Candidatus Aerophobota</taxon>
    </lineage>
</organism>
<keyword evidence="1" id="KW-0067">ATP-binding</keyword>
<proteinExistence type="inferred from homology"/>
<evidence type="ECO:0000256" key="1">
    <source>
        <dbReference type="HAMAP-Rule" id="MF_02128"/>
    </source>
</evidence>
<keyword evidence="1 4" id="KW-0418">Kinase</keyword>
<feature type="binding site" evidence="1">
    <location>
        <position position="79"/>
    </location>
    <ligand>
        <name>Mg(2+)</name>
        <dbReference type="ChEBI" id="CHEBI:18420"/>
        <label>2</label>
    </ligand>
</feature>
<feature type="binding site" evidence="1">
    <location>
        <position position="50"/>
    </location>
    <ligand>
        <name>Mg(2+)</name>
        <dbReference type="ChEBI" id="CHEBI:18420"/>
        <label>2</label>
    </ligand>
</feature>
<feature type="binding site" evidence="1">
    <location>
        <position position="222"/>
    </location>
    <ligand>
        <name>ATP</name>
        <dbReference type="ChEBI" id="CHEBI:30616"/>
    </ligand>
</feature>
<feature type="binding site" evidence="1">
    <location>
        <position position="273"/>
    </location>
    <ligand>
        <name>substrate</name>
    </ligand>
</feature>
<feature type="binding site" evidence="1">
    <location>
        <position position="152"/>
    </location>
    <ligand>
        <name>ATP</name>
        <dbReference type="ChEBI" id="CHEBI:30616"/>
    </ligand>
</feature>
<feature type="binding site" evidence="1">
    <location>
        <position position="79"/>
    </location>
    <ligand>
        <name>Mg(2+)</name>
        <dbReference type="ChEBI" id="CHEBI:18420"/>
        <label>4</label>
    </ligand>
</feature>
<evidence type="ECO:0000313" key="4">
    <source>
        <dbReference type="EMBL" id="TES85581.1"/>
    </source>
</evidence>
<dbReference type="CDD" id="cd02194">
    <property type="entry name" value="ThiL"/>
    <property type="match status" value="1"/>
</dbReference>
<dbReference type="PANTHER" id="PTHR30270">
    <property type="entry name" value="THIAMINE-MONOPHOSPHATE KINASE"/>
    <property type="match status" value="1"/>
</dbReference>
<comment type="caution">
    <text evidence="1">Lacks conserved residue(s) required for the propagation of feature annotation.</text>
</comment>
<feature type="binding site" evidence="1">
    <location>
        <position position="127"/>
    </location>
    <ligand>
        <name>Mg(2+)</name>
        <dbReference type="ChEBI" id="CHEBI:18420"/>
        <label>1</label>
    </ligand>
</feature>
<dbReference type="NCBIfam" id="TIGR01379">
    <property type="entry name" value="thiL"/>
    <property type="match status" value="1"/>
</dbReference>
<feature type="binding site" evidence="1">
    <location>
        <position position="223"/>
    </location>
    <ligand>
        <name>Mg(2+)</name>
        <dbReference type="ChEBI" id="CHEBI:18420"/>
        <label>5</label>
    </ligand>
</feature>
<feature type="binding site" evidence="1">
    <location>
        <position position="220"/>
    </location>
    <ligand>
        <name>Mg(2+)</name>
        <dbReference type="ChEBI" id="CHEBI:18420"/>
        <label>3</label>
    </ligand>
</feature>
<accession>A0A523QIX1</accession>
<evidence type="ECO:0000259" key="3">
    <source>
        <dbReference type="Pfam" id="PF02769"/>
    </source>
</evidence>
<dbReference type="InterPro" id="IPR036921">
    <property type="entry name" value="PurM-like_N_sf"/>
</dbReference>
<feature type="domain" description="PurM-like N-terminal" evidence="2">
    <location>
        <begin position="31"/>
        <end position="144"/>
    </location>
</feature>
<dbReference type="Pfam" id="PF00586">
    <property type="entry name" value="AIRS"/>
    <property type="match status" value="1"/>
</dbReference>
<sequence length="340" mass="36900">MKLKEIGEFGLIRRMRSSLKDSQRNAVLGIGDDGAALKIAPGKLTLVTLDTLVENTHFKWDYASPRQIGWKALAVNISDIAAMGGVPTYCVVGLGLSGSLEVDLVDGLCEGLKEIAARYGIGVVGGDIVRSSEFFITVCLLGEVAGGRICSRSGAKVGDLIFVTGELGAAAAGLACFDTAEVRLESGKRELLVQKHLRPSPRLKEGQWIAARRIATAMIDISDGLISDFSRIREESRVGAVLWEEAIPVAPPAVELARSLGRSPQDWALYGGEDYELLFTASPDKRKLLDEEAPFPFSVIGEVRQWQEGMVLKEAEGRHMRIEEEGYNHLADAPRRGKKP</sequence>
<reference evidence="4 5" key="1">
    <citation type="submission" date="2019-03" db="EMBL/GenBank/DDBJ databases">
        <title>Metabolic potential of uncultured bacteria and archaea associated with petroleum seepage in deep-sea sediments.</title>
        <authorList>
            <person name="Dong X."/>
            <person name="Hubert C."/>
        </authorList>
    </citation>
    <scope>NUCLEOTIDE SEQUENCE [LARGE SCALE GENOMIC DNA]</scope>
    <source>
        <strain evidence="4">E44_bin92</strain>
    </source>
</reference>
<dbReference type="Gene3D" id="3.30.1330.10">
    <property type="entry name" value="PurM-like, N-terminal domain"/>
    <property type="match status" value="1"/>
</dbReference>
<dbReference type="GO" id="GO:0005524">
    <property type="term" value="F:ATP binding"/>
    <property type="evidence" value="ECO:0007669"/>
    <property type="project" value="UniProtKB-UniRule"/>
</dbReference>
<feature type="domain" description="PurM-like C-terminal" evidence="3">
    <location>
        <begin position="156"/>
        <end position="304"/>
    </location>
</feature>
<keyword evidence="1" id="KW-0479">Metal-binding</keyword>
<feature type="binding site" evidence="1">
    <location>
        <position position="33"/>
    </location>
    <ligand>
        <name>Mg(2+)</name>
        <dbReference type="ChEBI" id="CHEBI:18420"/>
        <label>4</label>
    </ligand>
</feature>
<comment type="caution">
    <text evidence="4">The sequence shown here is derived from an EMBL/GenBank/DDBJ whole genome shotgun (WGS) entry which is preliminary data.</text>
</comment>
<dbReference type="UniPathway" id="UPA00060">
    <property type="reaction ID" value="UER00142"/>
</dbReference>
<keyword evidence="1" id="KW-0784">Thiamine biosynthesis</keyword>
<feature type="binding site" evidence="1">
    <location>
        <begin position="126"/>
        <end position="127"/>
    </location>
    <ligand>
        <name>ATP</name>
        <dbReference type="ChEBI" id="CHEBI:30616"/>
    </ligand>
</feature>
<evidence type="ECO:0000313" key="5">
    <source>
        <dbReference type="Proteomes" id="UP000320781"/>
    </source>
</evidence>
<keyword evidence="1 4" id="KW-0808">Transferase</keyword>
<comment type="catalytic activity">
    <reaction evidence="1">
        <text>thiamine phosphate + ATP = thiamine diphosphate + ADP</text>
        <dbReference type="Rhea" id="RHEA:15913"/>
        <dbReference type="ChEBI" id="CHEBI:30616"/>
        <dbReference type="ChEBI" id="CHEBI:37575"/>
        <dbReference type="ChEBI" id="CHEBI:58937"/>
        <dbReference type="ChEBI" id="CHEBI:456216"/>
        <dbReference type="EC" id="2.7.4.16"/>
    </reaction>
</comment>
<dbReference type="InterPro" id="IPR036676">
    <property type="entry name" value="PurM-like_C_sf"/>
</dbReference>
<dbReference type="EMBL" id="SOKU01000198">
    <property type="protein sequence ID" value="TES85581.1"/>
    <property type="molecule type" value="Genomic_DNA"/>
</dbReference>
<feature type="binding site" evidence="1">
    <location>
        <position position="48"/>
    </location>
    <ligand>
        <name>Mg(2+)</name>
        <dbReference type="ChEBI" id="CHEBI:18420"/>
        <label>4</label>
    </ligand>
</feature>
<dbReference type="InterPro" id="IPR010918">
    <property type="entry name" value="PurM-like_C_dom"/>
</dbReference>
<dbReference type="SUPFAM" id="SSF56042">
    <property type="entry name" value="PurM C-terminal domain-like"/>
    <property type="match status" value="1"/>
</dbReference>
<dbReference type="PIRSF" id="PIRSF005303">
    <property type="entry name" value="Thiam_monoph_kin"/>
    <property type="match status" value="1"/>
</dbReference>
<dbReference type="GO" id="GO:0009228">
    <property type="term" value="P:thiamine biosynthetic process"/>
    <property type="evidence" value="ECO:0007669"/>
    <property type="project" value="UniProtKB-KW"/>
</dbReference>
<name>A0A523QIX1_UNCAE</name>
<dbReference type="InterPro" id="IPR006283">
    <property type="entry name" value="ThiL-like"/>
</dbReference>
<dbReference type="Proteomes" id="UP000320781">
    <property type="component" value="Unassembled WGS sequence"/>
</dbReference>
<feature type="binding site" evidence="1">
    <location>
        <position position="57"/>
    </location>
    <ligand>
        <name>substrate</name>
    </ligand>
</feature>
<feature type="binding site" evidence="1">
    <location>
        <position position="79"/>
    </location>
    <ligand>
        <name>Mg(2+)</name>
        <dbReference type="ChEBI" id="CHEBI:18420"/>
        <label>3</label>
    </ligand>
</feature>
<dbReference type="GO" id="GO:0000287">
    <property type="term" value="F:magnesium ion binding"/>
    <property type="evidence" value="ECO:0007669"/>
    <property type="project" value="UniProtKB-UniRule"/>
</dbReference>
<dbReference type="EC" id="2.7.4.16" evidence="1"/>
<protein>
    <recommendedName>
        <fullName evidence="1">Thiamine-monophosphate kinase</fullName>
        <shortName evidence="1">TMP kinase</shortName>
        <shortName evidence="1">Thiamine-phosphate kinase</shortName>
        <ecNumber evidence="1">2.7.4.16</ecNumber>
    </recommendedName>
</protein>
<dbReference type="Gene3D" id="3.90.650.10">
    <property type="entry name" value="PurM-like C-terminal domain"/>
    <property type="match status" value="1"/>
</dbReference>
<evidence type="ECO:0000259" key="2">
    <source>
        <dbReference type="Pfam" id="PF00586"/>
    </source>
</evidence>
<feature type="binding site" evidence="1">
    <location>
        <position position="327"/>
    </location>
    <ligand>
        <name>substrate</name>
    </ligand>
</feature>
<dbReference type="GO" id="GO:0009229">
    <property type="term" value="P:thiamine diphosphate biosynthetic process"/>
    <property type="evidence" value="ECO:0007669"/>
    <property type="project" value="UniProtKB-UniRule"/>
</dbReference>
<dbReference type="SUPFAM" id="SSF55326">
    <property type="entry name" value="PurM N-terminal domain-like"/>
    <property type="match status" value="1"/>
</dbReference>
<feature type="binding site" evidence="1">
    <location>
        <position position="33"/>
    </location>
    <ligand>
        <name>Mg(2+)</name>
        <dbReference type="ChEBI" id="CHEBI:18420"/>
        <label>3</label>
    </ligand>
</feature>
<dbReference type="GO" id="GO:0009030">
    <property type="term" value="F:thiamine-phosphate kinase activity"/>
    <property type="evidence" value="ECO:0007669"/>
    <property type="project" value="UniProtKB-UniRule"/>
</dbReference>
<dbReference type="AlphaFoldDB" id="A0A523QIX1"/>
<comment type="miscellaneous">
    <text evidence="1">Reaction mechanism of ThiL seems to utilize a direct, inline transfer of the gamma-phosphate of ATP to TMP rather than a phosphorylated enzyme intermediate.</text>
</comment>
<dbReference type="PANTHER" id="PTHR30270:SF0">
    <property type="entry name" value="THIAMINE-MONOPHOSPHATE KINASE"/>
    <property type="match status" value="1"/>
</dbReference>
<gene>
    <name evidence="1 4" type="primary">thiL</name>
    <name evidence="4" type="ORF">E3J95_04085</name>
</gene>
<dbReference type="Pfam" id="PF02769">
    <property type="entry name" value="AIRS_C"/>
    <property type="match status" value="1"/>
</dbReference>
<feature type="binding site" evidence="1">
    <location>
        <position position="50"/>
    </location>
    <ligand>
        <name>Mg(2+)</name>
        <dbReference type="ChEBI" id="CHEBI:18420"/>
        <label>1</label>
    </ligand>
</feature>
<comment type="pathway">
    <text evidence="1">Cofactor biosynthesis; thiamine diphosphate biosynthesis; thiamine diphosphate from thiamine phosphate: step 1/1.</text>
</comment>
<comment type="function">
    <text evidence="1">Catalyzes the ATP-dependent phosphorylation of thiamine-monophosphate (TMP) to form thiamine-pyrophosphate (TPP), the active form of vitamin B1.</text>
</comment>
<keyword evidence="1" id="KW-0460">Magnesium</keyword>